<evidence type="ECO:0000259" key="1">
    <source>
        <dbReference type="Pfam" id="PF09967"/>
    </source>
</evidence>
<dbReference type="PANTHER" id="PTHR38730">
    <property type="entry name" value="SLL7028 PROTEIN"/>
    <property type="match status" value="1"/>
</dbReference>
<name>A0ABT9UX03_9FIRM</name>
<proteinExistence type="predicted"/>
<dbReference type="PANTHER" id="PTHR38730:SF1">
    <property type="entry name" value="SLL7028 PROTEIN"/>
    <property type="match status" value="1"/>
</dbReference>
<dbReference type="InterPro" id="IPR018698">
    <property type="entry name" value="VWA-like_dom"/>
</dbReference>
<dbReference type="Pfam" id="PF13203">
    <property type="entry name" value="DUF2201_N"/>
    <property type="match status" value="1"/>
</dbReference>
<comment type="caution">
    <text evidence="3">The sequence shown here is derived from an EMBL/GenBank/DDBJ whole genome shotgun (WGS) entry which is preliminary data.</text>
</comment>
<dbReference type="EMBL" id="JAUSUF010000013">
    <property type="protein sequence ID" value="MDQ0150843.1"/>
    <property type="molecule type" value="Genomic_DNA"/>
</dbReference>
<dbReference type="InterPro" id="IPR025154">
    <property type="entry name" value="Put_metallopeptidase_dom"/>
</dbReference>
<sequence>MGTNFEEERNFLLKEALEFCEINDISAKFKRNFFRLVEGVIIEQVEFEESFFGNFMLKVDREIKLDISWSLATIPTLNGFKMFFNPILFLNNSKREMGALFKHEIYHLMFNHYEREKELKDSYSKEAVNISMDIAINQFIKHLPMECKRIDSVKMEYNIDLKDDMPLEYYAKEIDSVIKKREKKNKDKKKDSDKIKREYDVESAHDIWEKIDIDDERVKELTKKTAISSIKDNAPKNILDIILAYKEKESVNWQECLKRLLPTVKSGYKKTIVRRDRRQPSRLDLRGRLKDTIPEVIVTIDISASMSEEEVHKIMVEVLAITRSRVDKIKIIECDDEIRKVYDIKTPKDIMKRSRKSGATKFSPVFKYIKDNRLSDRVLIYFTDGVGEKELTVKPTIKNVIWVLTGEEKLSLNKGIGIIKHMKSKNQKKENGAAALEMIRGVIHDWAR</sequence>
<reference evidence="3 4" key="1">
    <citation type="submission" date="2023-07" db="EMBL/GenBank/DDBJ databases">
        <title>Genomic Encyclopedia of Type Strains, Phase IV (KMG-IV): sequencing the most valuable type-strain genomes for metagenomic binning, comparative biology and taxonomic classification.</title>
        <authorList>
            <person name="Goeker M."/>
        </authorList>
    </citation>
    <scope>NUCLEOTIDE SEQUENCE [LARGE SCALE GENOMIC DNA]</scope>
    <source>
        <strain evidence="3 4">DSM 20694</strain>
    </source>
</reference>
<organism evidence="3 4">
    <name type="scientific">Eubacterium multiforme</name>
    <dbReference type="NCBI Taxonomy" id="83339"/>
    <lineage>
        <taxon>Bacteria</taxon>
        <taxon>Bacillati</taxon>
        <taxon>Bacillota</taxon>
        <taxon>Clostridia</taxon>
        <taxon>Eubacteriales</taxon>
        <taxon>Eubacteriaceae</taxon>
        <taxon>Eubacterium</taxon>
    </lineage>
</organism>
<dbReference type="SUPFAM" id="SSF53300">
    <property type="entry name" value="vWA-like"/>
    <property type="match status" value="1"/>
</dbReference>
<keyword evidence="4" id="KW-1185">Reference proteome</keyword>
<protein>
    <submittedName>
        <fullName evidence="3">Metal-dependent peptidase</fullName>
    </submittedName>
</protein>
<evidence type="ECO:0000259" key="2">
    <source>
        <dbReference type="Pfam" id="PF13203"/>
    </source>
</evidence>
<accession>A0ABT9UX03</accession>
<evidence type="ECO:0000313" key="3">
    <source>
        <dbReference type="EMBL" id="MDQ0150843.1"/>
    </source>
</evidence>
<dbReference type="Pfam" id="PF09967">
    <property type="entry name" value="DUF2201"/>
    <property type="match status" value="1"/>
</dbReference>
<evidence type="ECO:0000313" key="4">
    <source>
        <dbReference type="Proteomes" id="UP001228504"/>
    </source>
</evidence>
<feature type="domain" description="VWA-like" evidence="1">
    <location>
        <begin position="296"/>
        <end position="408"/>
    </location>
</feature>
<feature type="domain" description="Putative metallopeptidase" evidence="2">
    <location>
        <begin position="78"/>
        <end position="264"/>
    </location>
</feature>
<dbReference type="InterPro" id="IPR036465">
    <property type="entry name" value="vWFA_dom_sf"/>
</dbReference>
<dbReference type="RefSeq" id="WP_307487662.1">
    <property type="nucleotide sequence ID" value="NZ_JAUSUF010000013.1"/>
</dbReference>
<dbReference type="Proteomes" id="UP001228504">
    <property type="component" value="Unassembled WGS sequence"/>
</dbReference>
<gene>
    <name evidence="3" type="ORF">J2S18_002817</name>
</gene>